<keyword evidence="9" id="KW-1185">Reference proteome</keyword>
<reference evidence="9" key="1">
    <citation type="journal article" date="2019" name="Int. J. Syst. Evol. Microbiol.">
        <title>The Global Catalogue of Microorganisms (GCM) 10K type strain sequencing project: providing services to taxonomists for standard genome sequencing and annotation.</title>
        <authorList>
            <consortium name="The Broad Institute Genomics Platform"/>
            <consortium name="The Broad Institute Genome Sequencing Center for Infectious Disease"/>
            <person name="Wu L."/>
            <person name="Ma J."/>
        </authorList>
    </citation>
    <scope>NUCLEOTIDE SEQUENCE [LARGE SCALE GENOMIC DNA]</scope>
    <source>
        <strain evidence="9">JCM 17137</strain>
    </source>
</reference>
<dbReference type="CDD" id="cd09132">
    <property type="entry name" value="PLDc_unchar4"/>
    <property type="match status" value="1"/>
</dbReference>
<evidence type="ECO:0000256" key="3">
    <source>
        <dbReference type="ARBA" id="ARBA00012027"/>
    </source>
</evidence>
<dbReference type="Pfam" id="PF13091">
    <property type="entry name" value="PLDc_2"/>
    <property type="match status" value="1"/>
</dbReference>
<protein>
    <recommendedName>
        <fullName evidence="3">phospholipase D</fullName>
        <ecNumber evidence="3">3.1.4.4</ecNumber>
    </recommendedName>
</protein>
<accession>A0ABP7G9P9</accession>
<evidence type="ECO:0000313" key="8">
    <source>
        <dbReference type="EMBL" id="GAA3755006.1"/>
    </source>
</evidence>
<evidence type="ECO:0000256" key="5">
    <source>
        <dbReference type="ARBA" id="ARBA00022963"/>
    </source>
</evidence>
<name>A0ABP7G9P9_9ACTN</name>
<evidence type="ECO:0000256" key="1">
    <source>
        <dbReference type="ARBA" id="ARBA00000798"/>
    </source>
</evidence>
<dbReference type="Gene3D" id="3.30.870.10">
    <property type="entry name" value="Endonuclease Chain A"/>
    <property type="match status" value="1"/>
</dbReference>
<comment type="similarity">
    <text evidence="2">Belongs to the phospholipase D family.</text>
</comment>
<dbReference type="PANTHER" id="PTHR43856:SF1">
    <property type="entry name" value="MITOCHONDRIAL CARDIOLIPIN HYDROLASE"/>
    <property type="match status" value="1"/>
</dbReference>
<keyword evidence="5" id="KW-0442">Lipid degradation</keyword>
<keyword evidence="6" id="KW-0443">Lipid metabolism</keyword>
<evidence type="ECO:0000259" key="7">
    <source>
        <dbReference type="PROSITE" id="PS50035"/>
    </source>
</evidence>
<dbReference type="InterPro" id="IPR051406">
    <property type="entry name" value="PLD_domain"/>
</dbReference>
<dbReference type="PANTHER" id="PTHR43856">
    <property type="entry name" value="CARDIOLIPIN HYDROLASE"/>
    <property type="match status" value="1"/>
</dbReference>
<feature type="domain" description="PLD phosphodiesterase" evidence="7">
    <location>
        <begin position="184"/>
        <end position="211"/>
    </location>
</feature>
<evidence type="ECO:0000256" key="2">
    <source>
        <dbReference type="ARBA" id="ARBA00008664"/>
    </source>
</evidence>
<comment type="catalytic activity">
    <reaction evidence="1">
        <text>a 1,2-diacyl-sn-glycero-3-phosphocholine + H2O = a 1,2-diacyl-sn-glycero-3-phosphate + choline + H(+)</text>
        <dbReference type="Rhea" id="RHEA:14445"/>
        <dbReference type="ChEBI" id="CHEBI:15354"/>
        <dbReference type="ChEBI" id="CHEBI:15377"/>
        <dbReference type="ChEBI" id="CHEBI:15378"/>
        <dbReference type="ChEBI" id="CHEBI:57643"/>
        <dbReference type="ChEBI" id="CHEBI:58608"/>
        <dbReference type="EC" id="3.1.4.4"/>
    </reaction>
</comment>
<dbReference type="RefSeq" id="WP_344973775.1">
    <property type="nucleotide sequence ID" value="NZ_BAABDD010000020.1"/>
</dbReference>
<dbReference type="InterPro" id="IPR047955">
    <property type="entry name" value="DrmC-like"/>
</dbReference>
<evidence type="ECO:0000256" key="6">
    <source>
        <dbReference type="ARBA" id="ARBA00023098"/>
    </source>
</evidence>
<dbReference type="EC" id="3.1.4.4" evidence="3"/>
<gene>
    <name evidence="8" type="ORF">GCM10022402_37100</name>
</gene>
<keyword evidence="4" id="KW-0378">Hydrolase</keyword>
<organism evidence="8 9">
    <name type="scientific">Salinactinospora qingdaonensis</name>
    <dbReference type="NCBI Taxonomy" id="702744"/>
    <lineage>
        <taxon>Bacteria</taxon>
        <taxon>Bacillati</taxon>
        <taxon>Actinomycetota</taxon>
        <taxon>Actinomycetes</taxon>
        <taxon>Streptosporangiales</taxon>
        <taxon>Nocardiopsidaceae</taxon>
        <taxon>Salinactinospora</taxon>
    </lineage>
</organism>
<dbReference type="PROSITE" id="PS50035">
    <property type="entry name" value="PLD"/>
    <property type="match status" value="1"/>
</dbReference>
<proteinExistence type="inferred from homology"/>
<evidence type="ECO:0000256" key="4">
    <source>
        <dbReference type="ARBA" id="ARBA00022801"/>
    </source>
</evidence>
<comment type="caution">
    <text evidence="8">The sequence shown here is derived from an EMBL/GenBank/DDBJ whole genome shotgun (WGS) entry which is preliminary data.</text>
</comment>
<dbReference type="InterPro" id="IPR001736">
    <property type="entry name" value="PLipase_D/transphosphatidylase"/>
</dbReference>
<dbReference type="NCBIfam" id="NF038319">
    <property type="entry name" value="DISARM_DrmC_I"/>
    <property type="match status" value="1"/>
</dbReference>
<sequence length="248" mass="26578">MSRADFEDHAQRAVGALGPARVRAFVERVGQGWPDEAVLRDVPEAAKVLAALRALPEGEQAAALTYLRGLADGYRRRAEETSVEAVWSGPRSHRVPVRSTARVLTSLVAEATRELALTTYSATPYPPLTEALTAARERGVAVSVVVETLQGAGSALEGTQPYAAFLDIPGVELWHWPVEHREEPGSRMHAKLAVADRRVLLVSSANLTQSGVANNIEAGLLIRGGTAPTRTAEHLEALRANGTLTRLS</sequence>
<dbReference type="Proteomes" id="UP001500908">
    <property type="component" value="Unassembled WGS sequence"/>
</dbReference>
<dbReference type="InterPro" id="IPR025202">
    <property type="entry name" value="PLD-like_dom"/>
</dbReference>
<evidence type="ECO:0000313" key="9">
    <source>
        <dbReference type="Proteomes" id="UP001500908"/>
    </source>
</evidence>
<dbReference type="EMBL" id="BAABDD010000020">
    <property type="protein sequence ID" value="GAA3755006.1"/>
    <property type="molecule type" value="Genomic_DNA"/>
</dbReference>
<dbReference type="SUPFAM" id="SSF56024">
    <property type="entry name" value="Phospholipase D/nuclease"/>
    <property type="match status" value="1"/>
</dbReference>